<evidence type="ECO:0000256" key="2">
    <source>
        <dbReference type="ARBA" id="ARBA00022776"/>
    </source>
</evidence>
<comment type="caution">
    <text evidence="5">The sequence shown here is derived from an EMBL/GenBank/DDBJ whole genome shotgun (WGS) entry which is preliminary data.</text>
</comment>
<evidence type="ECO:0000256" key="3">
    <source>
        <dbReference type="ARBA" id="ARBA00022786"/>
    </source>
</evidence>
<organism evidence="5 6">
    <name type="scientific">Coregonus suidteri</name>
    <dbReference type="NCBI Taxonomy" id="861788"/>
    <lineage>
        <taxon>Eukaryota</taxon>
        <taxon>Metazoa</taxon>
        <taxon>Chordata</taxon>
        <taxon>Craniata</taxon>
        <taxon>Vertebrata</taxon>
        <taxon>Euteleostomi</taxon>
        <taxon>Actinopterygii</taxon>
        <taxon>Neopterygii</taxon>
        <taxon>Teleostei</taxon>
        <taxon>Protacanthopterygii</taxon>
        <taxon>Salmoniformes</taxon>
        <taxon>Salmonidae</taxon>
        <taxon>Coregoninae</taxon>
        <taxon>Coregonus</taxon>
    </lineage>
</organism>
<evidence type="ECO:0000313" key="5">
    <source>
        <dbReference type="EMBL" id="KAK6308897.1"/>
    </source>
</evidence>
<dbReference type="Proteomes" id="UP001356427">
    <property type="component" value="Unassembled WGS sequence"/>
</dbReference>
<keyword evidence="1" id="KW-0132">Cell division</keyword>
<evidence type="ECO:0000313" key="6">
    <source>
        <dbReference type="Proteomes" id="UP001356427"/>
    </source>
</evidence>
<evidence type="ECO:0000256" key="1">
    <source>
        <dbReference type="ARBA" id="ARBA00022618"/>
    </source>
</evidence>
<dbReference type="GO" id="GO:0070979">
    <property type="term" value="P:protein K11-linked ubiquitination"/>
    <property type="evidence" value="ECO:0007669"/>
    <property type="project" value="TreeGrafter"/>
</dbReference>
<dbReference type="PANTHER" id="PTHR13260:SF0">
    <property type="entry name" value="ANAPHASE-PROMOTING COMPLEX SUBUNIT 4"/>
    <property type="match status" value="1"/>
</dbReference>
<proteinExistence type="predicted"/>
<dbReference type="PANTHER" id="PTHR13260">
    <property type="entry name" value="ANAPHASE PROMOTING COMPLEX SUBUNIT 4 APC4"/>
    <property type="match status" value="1"/>
</dbReference>
<protein>
    <submittedName>
        <fullName evidence="5">Uncharacterized protein</fullName>
    </submittedName>
</protein>
<dbReference type="AlphaFoldDB" id="A0AAN8LBT4"/>
<gene>
    <name evidence="5" type="ORF">J4Q44_G00203600</name>
</gene>
<name>A0AAN8LBT4_9TELE</name>
<sequence>MKRISRHVAAVQLSPLCCSGSQALLYHLSEVKGMSLWKQKFQLLGLDSAAIEVIDKSMKNFKAYFRSMLRMSEDHVPPEHSKMTQKDIAFVAYFLSEHFSENKELLDRKGKYFNVERVGQYLKDEDLVSPPNTKGNQWLKFLQESTHLKEPAPLPFIP</sequence>
<keyword evidence="3" id="KW-0833">Ubl conjugation pathway</keyword>
<keyword evidence="2" id="KW-0498">Mitosis</keyword>
<keyword evidence="4" id="KW-0131">Cell cycle</keyword>
<evidence type="ECO:0000256" key="4">
    <source>
        <dbReference type="ARBA" id="ARBA00023306"/>
    </source>
</evidence>
<dbReference type="GO" id="GO:0005680">
    <property type="term" value="C:anaphase-promoting complex"/>
    <property type="evidence" value="ECO:0007669"/>
    <property type="project" value="InterPro"/>
</dbReference>
<reference evidence="5 6" key="1">
    <citation type="submission" date="2021-04" db="EMBL/GenBank/DDBJ databases">
        <authorList>
            <person name="De Guttry C."/>
            <person name="Zahm M."/>
            <person name="Klopp C."/>
            <person name="Cabau C."/>
            <person name="Louis A."/>
            <person name="Berthelot C."/>
            <person name="Parey E."/>
            <person name="Roest Crollius H."/>
            <person name="Montfort J."/>
            <person name="Robinson-Rechavi M."/>
            <person name="Bucao C."/>
            <person name="Bouchez O."/>
            <person name="Gislard M."/>
            <person name="Lluch J."/>
            <person name="Milhes M."/>
            <person name="Lampietro C."/>
            <person name="Lopez Roques C."/>
            <person name="Donnadieu C."/>
            <person name="Braasch I."/>
            <person name="Desvignes T."/>
            <person name="Postlethwait J."/>
            <person name="Bobe J."/>
            <person name="Wedekind C."/>
            <person name="Guiguen Y."/>
        </authorList>
    </citation>
    <scope>NUCLEOTIDE SEQUENCE [LARGE SCALE GENOMIC DNA]</scope>
    <source>
        <strain evidence="5">Cs_M1</strain>
        <tissue evidence="5">Blood</tissue>
    </source>
</reference>
<dbReference type="GO" id="GO:0051301">
    <property type="term" value="P:cell division"/>
    <property type="evidence" value="ECO:0007669"/>
    <property type="project" value="UniProtKB-KW"/>
</dbReference>
<accession>A0AAN8LBT4</accession>
<dbReference type="GO" id="GO:0031145">
    <property type="term" value="P:anaphase-promoting complex-dependent catabolic process"/>
    <property type="evidence" value="ECO:0007669"/>
    <property type="project" value="InterPro"/>
</dbReference>
<keyword evidence="6" id="KW-1185">Reference proteome</keyword>
<dbReference type="EMBL" id="JAGTTL010000018">
    <property type="protein sequence ID" value="KAK6308897.1"/>
    <property type="molecule type" value="Genomic_DNA"/>
</dbReference>
<dbReference type="InterPro" id="IPR024789">
    <property type="entry name" value="APC4"/>
</dbReference>
<dbReference type="GO" id="GO:0034399">
    <property type="term" value="C:nuclear periphery"/>
    <property type="evidence" value="ECO:0007669"/>
    <property type="project" value="TreeGrafter"/>
</dbReference>